<evidence type="ECO:0000256" key="1">
    <source>
        <dbReference type="ARBA" id="ARBA00022658"/>
    </source>
</evidence>
<feature type="domain" description="Ras-GEF" evidence="4">
    <location>
        <begin position="502"/>
        <end position="750"/>
    </location>
</feature>
<accession>A0AAF0EQI6</accession>
<evidence type="ECO:0008006" key="8">
    <source>
        <dbReference type="Google" id="ProtNLM"/>
    </source>
</evidence>
<dbReference type="Gene3D" id="1.10.840.10">
    <property type="entry name" value="Ras guanine-nucleotide exchange factors catalytic domain"/>
    <property type="match status" value="1"/>
</dbReference>
<dbReference type="InterPro" id="IPR000651">
    <property type="entry name" value="Ras-like_Gua-exchang_fac_N"/>
</dbReference>
<dbReference type="Pfam" id="PF00617">
    <property type="entry name" value="RasGEF"/>
    <property type="match status" value="1"/>
</dbReference>
<dbReference type="InterPro" id="IPR036964">
    <property type="entry name" value="RASGEF_cat_dom_sf"/>
</dbReference>
<keyword evidence="7" id="KW-1185">Reference proteome</keyword>
<dbReference type="GO" id="GO:0005085">
    <property type="term" value="F:guanyl-nucleotide exchange factor activity"/>
    <property type="evidence" value="ECO:0007669"/>
    <property type="project" value="UniProtKB-KW"/>
</dbReference>
<dbReference type="SMART" id="SM00147">
    <property type="entry name" value="RasGEF"/>
    <property type="match status" value="1"/>
</dbReference>
<evidence type="ECO:0000259" key="4">
    <source>
        <dbReference type="PROSITE" id="PS50009"/>
    </source>
</evidence>
<evidence type="ECO:0000313" key="6">
    <source>
        <dbReference type="EMBL" id="WFD28818.1"/>
    </source>
</evidence>
<dbReference type="CDD" id="cd00155">
    <property type="entry name" value="RasGEF"/>
    <property type="match status" value="1"/>
</dbReference>
<feature type="region of interest" description="Disordered" evidence="3">
    <location>
        <begin position="16"/>
        <end position="77"/>
    </location>
</feature>
<feature type="domain" description="N-terminal Ras-GEF" evidence="5">
    <location>
        <begin position="337"/>
        <end position="455"/>
    </location>
</feature>
<dbReference type="AlphaFoldDB" id="A0AAF0EQI6"/>
<dbReference type="GO" id="GO:0005886">
    <property type="term" value="C:plasma membrane"/>
    <property type="evidence" value="ECO:0007669"/>
    <property type="project" value="TreeGrafter"/>
</dbReference>
<sequence>METSYVVSAEVWMKHMNQPSSAPILKNEEATESEQAPSVQPPEKTDTSVPKTRSEGLGSPSKCSPSLTRKRSVTPRLTKKEEKILPGMIPMNLDEARTHTTTVHDMLLSKLAAFVGQLHIFENVVLAAAFQSLIDIAHDCVTNGHNLSALVHSISSLSKAIWVPLEAFGRLKEAQTNLDKLLAQFASIQNLGSDHYVPMKGSSKDHRRMLTELASSMIDASNVCLVAVFSVLDIAPPSTIVQVWRTVGMHLPSECASKSTLQDSVPSSEKPVSFSRLSVSSEDSSLKVPNFDSVSAHEASQPERQSSSGLGLCRIWVPPSVHTDVEPFGDGLIARSKDGRILGGNMMGLLSAMCRESKSCHSFHVLLQTFRVYCTPEEFLTLILGEFDKSASTTGRQCLFRLVYTWVSQHWYAPVDFQILSRLMAFAQQPACKAVQPSTESLSSICAQRLRQQDEEFPRDPHRPLSLPVYEGKKISSMISHRLLTVLQQNKVLYDIDVLDFDPAELARQITLRESKLFSQITIHEFLNRNDDYKGTPYHSKSIHVKEMSLLSTQLTNWLGECILREEDLKRRTQKLLFFILLALEGLELGNYNLVMAILGGLNSSTIARLKSTWAGIPTRKKAKLEKLCKMFDNSRNFRTYRTRLRETNGPAVPFLGLILTDITFCCNGNSVMRTFSSCTEPLINFARCHLLSNIVQDMKRFQRVYPIEPIPEVQEFLQKIQEQGSDCSPNDYSEAMESMYQRSLELEPRDATLDALPSVRKGNVMSRTISAFLNTHSSNTSDDKGFAPISRTSMSLAPR</sequence>
<gene>
    <name evidence="6" type="ORF">MNAN1_003833</name>
</gene>
<feature type="compositionally biased region" description="Polar residues" evidence="3">
    <location>
        <begin position="791"/>
        <end position="800"/>
    </location>
</feature>
<organism evidence="6 7">
    <name type="scientific">Malassezia nana</name>
    <dbReference type="NCBI Taxonomy" id="180528"/>
    <lineage>
        <taxon>Eukaryota</taxon>
        <taxon>Fungi</taxon>
        <taxon>Dikarya</taxon>
        <taxon>Basidiomycota</taxon>
        <taxon>Ustilaginomycotina</taxon>
        <taxon>Malasseziomycetes</taxon>
        <taxon>Malasseziales</taxon>
        <taxon>Malasseziaceae</taxon>
        <taxon>Malassezia</taxon>
    </lineage>
</organism>
<evidence type="ECO:0000259" key="5">
    <source>
        <dbReference type="PROSITE" id="PS50212"/>
    </source>
</evidence>
<proteinExistence type="predicted"/>
<dbReference type="PANTHER" id="PTHR23113:SF354">
    <property type="entry name" value="BUD SITE SELECTION PROTEIN 5"/>
    <property type="match status" value="1"/>
</dbReference>
<name>A0AAF0EQI6_9BASI</name>
<dbReference type="InterPro" id="IPR008937">
    <property type="entry name" value="Ras-like_GEF"/>
</dbReference>
<keyword evidence="1 2" id="KW-0344">Guanine-nucleotide releasing factor</keyword>
<feature type="region of interest" description="Disordered" evidence="3">
    <location>
        <begin position="778"/>
        <end position="800"/>
    </location>
</feature>
<dbReference type="Proteomes" id="UP001213623">
    <property type="component" value="Chromosome 8"/>
</dbReference>
<dbReference type="EMBL" id="CP119899">
    <property type="protein sequence ID" value="WFD28818.1"/>
    <property type="molecule type" value="Genomic_DNA"/>
</dbReference>
<dbReference type="PANTHER" id="PTHR23113">
    <property type="entry name" value="GUANINE NUCLEOTIDE EXCHANGE FACTOR"/>
    <property type="match status" value="1"/>
</dbReference>
<dbReference type="PROSITE" id="PS50212">
    <property type="entry name" value="RASGEF_NTER"/>
    <property type="match status" value="1"/>
</dbReference>
<protein>
    <recommendedName>
        <fullName evidence="8">Ras-GEF domain-containing protein</fullName>
    </recommendedName>
</protein>
<evidence type="ECO:0000256" key="3">
    <source>
        <dbReference type="SAM" id="MobiDB-lite"/>
    </source>
</evidence>
<dbReference type="GO" id="GO:0007265">
    <property type="term" value="P:Ras protein signal transduction"/>
    <property type="evidence" value="ECO:0007669"/>
    <property type="project" value="TreeGrafter"/>
</dbReference>
<reference evidence="6" key="1">
    <citation type="submission" date="2023-03" db="EMBL/GenBank/DDBJ databases">
        <title>Mating type loci evolution in Malassezia.</title>
        <authorList>
            <person name="Coelho M.A."/>
        </authorList>
    </citation>
    <scope>NUCLEOTIDE SEQUENCE</scope>
    <source>
        <strain evidence="6">CBS 9557</strain>
    </source>
</reference>
<dbReference type="InterPro" id="IPR023578">
    <property type="entry name" value="Ras_GEF_dom_sf"/>
</dbReference>
<evidence type="ECO:0000313" key="7">
    <source>
        <dbReference type="Proteomes" id="UP001213623"/>
    </source>
</evidence>
<dbReference type="PROSITE" id="PS50009">
    <property type="entry name" value="RASGEF_CAT"/>
    <property type="match status" value="1"/>
</dbReference>
<dbReference type="Gene3D" id="1.20.870.10">
    <property type="entry name" value="Son of sevenless (SoS) protein Chain: S domain 1"/>
    <property type="match status" value="1"/>
</dbReference>
<dbReference type="InterPro" id="IPR001895">
    <property type="entry name" value="RASGEF_cat_dom"/>
</dbReference>
<dbReference type="SUPFAM" id="SSF48366">
    <property type="entry name" value="Ras GEF"/>
    <property type="match status" value="1"/>
</dbReference>
<evidence type="ECO:0000256" key="2">
    <source>
        <dbReference type="PROSITE-ProRule" id="PRU00168"/>
    </source>
</evidence>